<dbReference type="EMBL" id="GQ475284">
    <property type="protein sequence ID" value="ADK54922.1"/>
    <property type="molecule type" value="Genomic_DNA"/>
</dbReference>
<protein>
    <submittedName>
        <fullName evidence="1">Uncharacterized protein</fullName>
    </submittedName>
</protein>
<evidence type="ECO:0000313" key="1">
    <source>
        <dbReference type="EMBL" id="ADK54922.1"/>
    </source>
</evidence>
<sequence length="81" mass="8607">MRNSVHRNDPTPIDLQLDGYEIGFSSAASARDDHGLNPVTGGQHIAVTLWTDGAVAAREHVVGLGAVFGIMVWPRAGSRRG</sequence>
<reference evidence="1" key="1">
    <citation type="journal article" date="2010" name="Biopolymers">
        <title>Cloning large natural product gene clusters from the environment: piecing environmental DNA gene clusters back together with TAR.</title>
        <authorList>
            <person name="Kim J.H."/>
            <person name="Feng Z."/>
            <person name="Bauer J.D."/>
            <person name="Kallifidas D."/>
            <person name="Calle P.Y."/>
            <person name="Brady S.F."/>
        </authorList>
    </citation>
    <scope>NUCLEOTIDE SEQUENCE</scope>
</reference>
<dbReference type="AlphaFoldDB" id="E2D2Q8"/>
<name>E2D2Q8_9BACT</name>
<proteinExistence type="predicted"/>
<accession>E2D2Q8</accession>
<organism evidence="1">
    <name type="scientific">uncultured soil bacterium</name>
    <dbReference type="NCBI Taxonomy" id="164851"/>
    <lineage>
        <taxon>Bacteria</taxon>
        <taxon>environmental samples</taxon>
    </lineage>
</organism>